<dbReference type="EMBL" id="MCFA01000132">
    <property type="protein sequence ID" value="ORY04753.1"/>
    <property type="molecule type" value="Genomic_DNA"/>
</dbReference>
<gene>
    <name evidence="2" type="ORF">BCR34DRAFT_54309</name>
</gene>
<evidence type="ECO:0000313" key="2">
    <source>
        <dbReference type="EMBL" id="ORY04753.1"/>
    </source>
</evidence>
<feature type="compositionally biased region" description="Polar residues" evidence="1">
    <location>
        <begin position="27"/>
        <end position="39"/>
    </location>
</feature>
<proteinExistence type="predicted"/>
<feature type="region of interest" description="Disordered" evidence="1">
    <location>
        <begin position="27"/>
        <end position="50"/>
    </location>
</feature>
<organism evidence="2 3">
    <name type="scientific">Clohesyomyces aquaticus</name>
    <dbReference type="NCBI Taxonomy" id="1231657"/>
    <lineage>
        <taxon>Eukaryota</taxon>
        <taxon>Fungi</taxon>
        <taxon>Dikarya</taxon>
        <taxon>Ascomycota</taxon>
        <taxon>Pezizomycotina</taxon>
        <taxon>Dothideomycetes</taxon>
        <taxon>Pleosporomycetidae</taxon>
        <taxon>Pleosporales</taxon>
        <taxon>Lindgomycetaceae</taxon>
        <taxon>Clohesyomyces</taxon>
    </lineage>
</organism>
<comment type="caution">
    <text evidence="2">The sequence shown here is derived from an EMBL/GenBank/DDBJ whole genome shotgun (WGS) entry which is preliminary data.</text>
</comment>
<accession>A0A1Y1Z3A2</accession>
<feature type="compositionally biased region" description="Low complexity" evidence="1">
    <location>
        <begin position="40"/>
        <end position="50"/>
    </location>
</feature>
<dbReference type="Proteomes" id="UP000193144">
    <property type="component" value="Unassembled WGS sequence"/>
</dbReference>
<evidence type="ECO:0000313" key="3">
    <source>
        <dbReference type="Proteomes" id="UP000193144"/>
    </source>
</evidence>
<sequence length="172" mass="19879">MSHTLKLYRLQKGPRCLTPHRLHLQDQNFTSRSSLQTNTSRRAPASSPSRSLCIHSDFTSSLKYLPPTKPLDATLRHAHSSQARFRQCLSTPPHRIRVRYSALIIFLPPLPVDQTPGVEPTLTSSLRHHILLIYRRCQPYRRRSRSEHLDPRSVVLAQRAIEAYEFSSRLHT</sequence>
<keyword evidence="3" id="KW-1185">Reference proteome</keyword>
<evidence type="ECO:0000256" key="1">
    <source>
        <dbReference type="SAM" id="MobiDB-lite"/>
    </source>
</evidence>
<reference evidence="2 3" key="1">
    <citation type="submission" date="2016-07" db="EMBL/GenBank/DDBJ databases">
        <title>Pervasive Adenine N6-methylation of Active Genes in Fungi.</title>
        <authorList>
            <consortium name="DOE Joint Genome Institute"/>
            <person name="Mondo S.J."/>
            <person name="Dannebaum R.O."/>
            <person name="Kuo R.C."/>
            <person name="Labutti K."/>
            <person name="Haridas S."/>
            <person name="Kuo A."/>
            <person name="Salamov A."/>
            <person name="Ahrendt S.R."/>
            <person name="Lipzen A."/>
            <person name="Sullivan W."/>
            <person name="Andreopoulos W.B."/>
            <person name="Clum A."/>
            <person name="Lindquist E."/>
            <person name="Daum C."/>
            <person name="Ramamoorthy G.K."/>
            <person name="Gryganskyi A."/>
            <person name="Culley D."/>
            <person name="Magnuson J.K."/>
            <person name="James T.Y."/>
            <person name="O'Malley M.A."/>
            <person name="Stajich J.E."/>
            <person name="Spatafora J.W."/>
            <person name="Visel A."/>
            <person name="Grigoriev I.V."/>
        </authorList>
    </citation>
    <scope>NUCLEOTIDE SEQUENCE [LARGE SCALE GENOMIC DNA]</scope>
    <source>
        <strain evidence="2 3">CBS 115471</strain>
    </source>
</reference>
<name>A0A1Y1Z3A2_9PLEO</name>
<protein>
    <submittedName>
        <fullName evidence="2">Uncharacterized protein</fullName>
    </submittedName>
</protein>
<dbReference type="AlphaFoldDB" id="A0A1Y1Z3A2"/>